<gene>
    <name evidence="10" type="primary">glyS</name>
    <name evidence="12" type="ORF">C0169_04850</name>
</gene>
<evidence type="ECO:0000256" key="5">
    <source>
        <dbReference type="ARBA" id="ARBA00022741"/>
    </source>
</evidence>
<dbReference type="InterPro" id="IPR015944">
    <property type="entry name" value="Gly-tRNA-synth_bsu"/>
</dbReference>
<evidence type="ECO:0000256" key="10">
    <source>
        <dbReference type="HAMAP-Rule" id="MF_00255"/>
    </source>
</evidence>
<dbReference type="GO" id="GO:0006420">
    <property type="term" value="P:arginyl-tRNA aminoacylation"/>
    <property type="evidence" value="ECO:0007669"/>
    <property type="project" value="InterPro"/>
</dbReference>
<dbReference type="PANTHER" id="PTHR30075">
    <property type="entry name" value="GLYCYL-TRNA SYNTHETASE"/>
    <property type="match status" value="1"/>
</dbReference>
<dbReference type="InterPro" id="IPR008909">
    <property type="entry name" value="DALR_anticod-bd"/>
</dbReference>
<evidence type="ECO:0000313" key="12">
    <source>
        <dbReference type="EMBL" id="PMP96042.1"/>
    </source>
</evidence>
<dbReference type="GO" id="GO:0004814">
    <property type="term" value="F:arginine-tRNA ligase activity"/>
    <property type="evidence" value="ECO:0007669"/>
    <property type="project" value="InterPro"/>
</dbReference>
<comment type="similarity">
    <text evidence="2 10">Belongs to the class-II aminoacyl-tRNA synthetase family.</text>
</comment>
<protein>
    <recommendedName>
        <fullName evidence="10">Glycine--tRNA ligase beta subunit</fullName>
        <ecNumber evidence="10">6.1.1.14</ecNumber>
    </recommendedName>
    <alternativeName>
        <fullName evidence="10">Glycyl-tRNA synthetase beta subunit</fullName>
        <shortName evidence="10">GlyRS</shortName>
    </alternativeName>
</protein>
<keyword evidence="8 10" id="KW-0030">Aminoacyl-tRNA synthetase</keyword>
<keyword evidence="3 10" id="KW-0963">Cytoplasm</keyword>
<reference evidence="12 13" key="1">
    <citation type="submission" date="2018-01" db="EMBL/GenBank/DDBJ databases">
        <title>Metagenomic assembled genomes from two thermal pools in the Uzon Caldera, Kamchatka, Russia.</title>
        <authorList>
            <person name="Wilkins L."/>
            <person name="Ettinger C."/>
        </authorList>
    </citation>
    <scope>NUCLEOTIDE SEQUENCE [LARGE SCALE GENOMIC DNA]</scope>
    <source>
        <strain evidence="12">ARK-04</strain>
    </source>
</reference>
<comment type="catalytic activity">
    <reaction evidence="9 10">
        <text>tRNA(Gly) + glycine + ATP = glycyl-tRNA(Gly) + AMP + diphosphate</text>
        <dbReference type="Rhea" id="RHEA:16013"/>
        <dbReference type="Rhea" id="RHEA-COMP:9664"/>
        <dbReference type="Rhea" id="RHEA-COMP:9683"/>
        <dbReference type="ChEBI" id="CHEBI:30616"/>
        <dbReference type="ChEBI" id="CHEBI:33019"/>
        <dbReference type="ChEBI" id="CHEBI:57305"/>
        <dbReference type="ChEBI" id="CHEBI:78442"/>
        <dbReference type="ChEBI" id="CHEBI:78522"/>
        <dbReference type="ChEBI" id="CHEBI:456215"/>
        <dbReference type="EC" id="6.1.1.14"/>
    </reaction>
</comment>
<dbReference type="PROSITE" id="PS50861">
    <property type="entry name" value="AA_TRNA_LIGASE_II_GLYAB"/>
    <property type="match status" value="1"/>
</dbReference>
<keyword evidence="5 10" id="KW-0547">Nucleotide-binding</keyword>
<dbReference type="HAMAP" id="MF_00255">
    <property type="entry name" value="Gly_tRNA_synth_beta"/>
    <property type="match status" value="1"/>
</dbReference>
<dbReference type="NCBIfam" id="TIGR00211">
    <property type="entry name" value="glyS"/>
    <property type="match status" value="1"/>
</dbReference>
<dbReference type="EC" id="6.1.1.14" evidence="10"/>
<accession>A0A2N7QC54</accession>
<dbReference type="SUPFAM" id="SSF109604">
    <property type="entry name" value="HD-domain/PDEase-like"/>
    <property type="match status" value="1"/>
</dbReference>
<evidence type="ECO:0000256" key="7">
    <source>
        <dbReference type="ARBA" id="ARBA00022917"/>
    </source>
</evidence>
<name>A0A2N7QC54_9BACT</name>
<dbReference type="Pfam" id="PF05746">
    <property type="entry name" value="DALR_1"/>
    <property type="match status" value="1"/>
</dbReference>
<dbReference type="Proteomes" id="UP000235619">
    <property type="component" value="Unassembled WGS sequence"/>
</dbReference>
<evidence type="ECO:0000256" key="3">
    <source>
        <dbReference type="ARBA" id="ARBA00022490"/>
    </source>
</evidence>
<organism evidence="12 13">
    <name type="scientific">Thermodesulfobacterium geofontis</name>
    <dbReference type="NCBI Taxonomy" id="1295609"/>
    <lineage>
        <taxon>Bacteria</taxon>
        <taxon>Pseudomonadati</taxon>
        <taxon>Thermodesulfobacteriota</taxon>
        <taxon>Thermodesulfobacteria</taxon>
        <taxon>Thermodesulfobacteriales</taxon>
        <taxon>Thermodesulfobacteriaceae</taxon>
        <taxon>Thermodesulfobacterium</taxon>
    </lineage>
</organism>
<keyword evidence="6 10" id="KW-0067">ATP-binding</keyword>
<dbReference type="PRINTS" id="PR01045">
    <property type="entry name" value="TRNASYNTHGB"/>
</dbReference>
<comment type="subunit">
    <text evidence="10">Tetramer of two alpha and two beta subunits.</text>
</comment>
<evidence type="ECO:0000313" key="13">
    <source>
        <dbReference type="Proteomes" id="UP000235619"/>
    </source>
</evidence>
<dbReference type="GO" id="GO:0006426">
    <property type="term" value="P:glycyl-tRNA aminoacylation"/>
    <property type="evidence" value="ECO:0007669"/>
    <property type="project" value="UniProtKB-UniRule"/>
</dbReference>
<dbReference type="GO" id="GO:0004820">
    <property type="term" value="F:glycine-tRNA ligase activity"/>
    <property type="evidence" value="ECO:0007669"/>
    <property type="project" value="UniProtKB-UniRule"/>
</dbReference>
<evidence type="ECO:0000259" key="11">
    <source>
        <dbReference type="Pfam" id="PF05746"/>
    </source>
</evidence>
<evidence type="ECO:0000256" key="6">
    <source>
        <dbReference type="ARBA" id="ARBA00022840"/>
    </source>
</evidence>
<evidence type="ECO:0000256" key="2">
    <source>
        <dbReference type="ARBA" id="ARBA00008226"/>
    </source>
</evidence>
<comment type="subcellular location">
    <subcellularLocation>
        <location evidence="1 10">Cytoplasm</location>
    </subcellularLocation>
</comment>
<evidence type="ECO:0000256" key="9">
    <source>
        <dbReference type="ARBA" id="ARBA00047937"/>
    </source>
</evidence>
<evidence type="ECO:0000256" key="1">
    <source>
        <dbReference type="ARBA" id="ARBA00004496"/>
    </source>
</evidence>
<dbReference type="PANTHER" id="PTHR30075:SF2">
    <property type="entry name" value="GLYCINE--TRNA LIGASE, CHLOROPLASTIC_MITOCHONDRIAL 2"/>
    <property type="match status" value="1"/>
</dbReference>
<comment type="caution">
    <text evidence="12">The sequence shown here is derived from an EMBL/GenBank/DDBJ whole genome shotgun (WGS) entry which is preliminary data.</text>
</comment>
<evidence type="ECO:0000256" key="4">
    <source>
        <dbReference type="ARBA" id="ARBA00022598"/>
    </source>
</evidence>
<dbReference type="InterPro" id="IPR006194">
    <property type="entry name" value="Gly-tRNA-synth_heterodimer"/>
</dbReference>
<feature type="domain" description="DALR anticodon binding" evidence="11">
    <location>
        <begin position="584"/>
        <end position="682"/>
    </location>
</feature>
<evidence type="ECO:0000256" key="8">
    <source>
        <dbReference type="ARBA" id="ARBA00023146"/>
    </source>
</evidence>
<dbReference type="AlphaFoldDB" id="A0A2N7QC54"/>
<keyword evidence="4 10" id="KW-0436">Ligase</keyword>
<keyword evidence="7 10" id="KW-0648">Protein biosynthesis</keyword>
<proteinExistence type="inferred from homology"/>
<dbReference type="Pfam" id="PF02092">
    <property type="entry name" value="tRNA_synt_2f"/>
    <property type="match status" value="1"/>
</dbReference>
<dbReference type="GO" id="GO:0005829">
    <property type="term" value="C:cytosol"/>
    <property type="evidence" value="ECO:0007669"/>
    <property type="project" value="TreeGrafter"/>
</dbReference>
<dbReference type="EMBL" id="PNJD01000295">
    <property type="protein sequence ID" value="PMP96042.1"/>
    <property type="molecule type" value="Genomic_DNA"/>
</dbReference>
<dbReference type="GO" id="GO:0005524">
    <property type="term" value="F:ATP binding"/>
    <property type="evidence" value="ECO:0007669"/>
    <property type="project" value="UniProtKB-UniRule"/>
</dbReference>
<sequence>MGKNLLWEIGTEELPARFIIPALESLKTLAENKLRENQLNFEEIKTAGTLRRLTLFVKNLSETQEEKEEEILGPSVKVGIDEKGNYTQAVIGFAKKYGVTPEKLIIKKTEKGDYFCLKRVILGKKTVEILPQILLTILRSIYFPKSMRWGYYEIRFARPIRWMLCLYGKEVIPLKVANVSASSFTLGHRFLSEKPIEISEADWENYERLLEENYVIVDPKKRILKTKEEILRISQKIGIPELEKDLLEENAHLVEYPFPVVGEFPKEFLNLPEPLVITALKEHQRYICLKDKKGKLINYFIAINNNLPKNLEILKKGHERVTKARLEDVKFYFEKDLKEPLKKKVEKLKGIVYHIKCGTLWDKTQRLIELGEYLTRKINPYADLEKIKKACFYAKADLASEVVKEFTSLQGIMGKIYAEYFGEKDIALALYEQYLPYSQNEILPETQEGIILSLTDKIDHLVSLFGSGEKPTGEADPYGLRRSAYGIIKILIGKKIFLNLEEAFSYGLRILEKQRFIREKDILGEILDFFRRRLEGEFLNLGFNKLLIGVVIKLPLDPFDLFLRIKALKEFQDKKDFVDLITGFKRVAQILLKGLEINKLPELKPTLFEEKEEKELYSKLLELKPRLEDLLNRKEYPHYLERLLEFKELIDRFFDNVFVMVDKKELRENRLKLLAEVSSLFNSFGDLTYFI</sequence>